<protein>
    <submittedName>
        <fullName evidence="1">Uncharacterized protein</fullName>
    </submittedName>
</protein>
<dbReference type="InParanoid" id="E1ZSX5"/>
<accession>E1ZSX5</accession>
<dbReference type="Gene3D" id="1.25.70.10">
    <property type="entry name" value="Transcription termination factor 3, mitochondrial"/>
    <property type="match status" value="1"/>
</dbReference>
<organism evidence="2">
    <name type="scientific">Chlorella variabilis</name>
    <name type="common">Green alga</name>
    <dbReference type="NCBI Taxonomy" id="554065"/>
    <lineage>
        <taxon>Eukaryota</taxon>
        <taxon>Viridiplantae</taxon>
        <taxon>Chlorophyta</taxon>
        <taxon>core chlorophytes</taxon>
        <taxon>Trebouxiophyceae</taxon>
        <taxon>Chlorellales</taxon>
        <taxon>Chlorellaceae</taxon>
        <taxon>Chlorella clade</taxon>
        <taxon>Chlorella</taxon>
    </lineage>
</organism>
<evidence type="ECO:0000313" key="1">
    <source>
        <dbReference type="EMBL" id="EFN51083.1"/>
    </source>
</evidence>
<dbReference type="KEGG" id="cvr:CHLNCDRAFT_141465"/>
<sequence>MVPVDPGLVAKLEPLAVQCAVPVMAALARALMGRLGMTAAAAARCFEHKQAAAGSPSFEAAITVLAALLAAGGTAGKPGEQVLREVLTRHPSTVQLLMSDRERLQSTIGHLLQLGLSQQQFVASLHTRGWTLLTRPPEHLAELEAALQQELGGDRQLWLKMLRLHRRAASGSVDTFRERAHALAVVR</sequence>
<dbReference type="InterPro" id="IPR038538">
    <property type="entry name" value="MTERF_sf"/>
</dbReference>
<dbReference type="EMBL" id="GL433868">
    <property type="protein sequence ID" value="EFN51083.1"/>
    <property type="molecule type" value="Genomic_DNA"/>
</dbReference>
<dbReference type="RefSeq" id="XP_005843185.1">
    <property type="nucleotide sequence ID" value="XM_005843123.1"/>
</dbReference>
<dbReference type="GeneID" id="17350531"/>
<dbReference type="OrthoDB" id="17299at75966"/>
<proteinExistence type="predicted"/>
<dbReference type="AlphaFoldDB" id="E1ZSX5"/>
<reference evidence="1 2" key="1">
    <citation type="journal article" date="2010" name="Plant Cell">
        <title>The Chlorella variabilis NC64A genome reveals adaptation to photosymbiosis, coevolution with viruses, and cryptic sex.</title>
        <authorList>
            <person name="Blanc G."/>
            <person name="Duncan G."/>
            <person name="Agarkova I."/>
            <person name="Borodovsky M."/>
            <person name="Gurnon J."/>
            <person name="Kuo A."/>
            <person name="Lindquist E."/>
            <person name="Lucas S."/>
            <person name="Pangilinan J."/>
            <person name="Polle J."/>
            <person name="Salamov A."/>
            <person name="Terry A."/>
            <person name="Yamada T."/>
            <person name="Dunigan D.D."/>
            <person name="Grigoriev I.V."/>
            <person name="Claverie J.M."/>
            <person name="Van Etten J.L."/>
        </authorList>
    </citation>
    <scope>NUCLEOTIDE SEQUENCE [LARGE SCALE GENOMIC DNA]</scope>
    <source>
        <strain evidence="1 2">NC64A</strain>
    </source>
</reference>
<gene>
    <name evidence="1" type="ORF">CHLNCDRAFT_141465</name>
</gene>
<evidence type="ECO:0000313" key="2">
    <source>
        <dbReference type="Proteomes" id="UP000008141"/>
    </source>
</evidence>
<dbReference type="Proteomes" id="UP000008141">
    <property type="component" value="Unassembled WGS sequence"/>
</dbReference>
<keyword evidence="2" id="KW-1185">Reference proteome</keyword>
<name>E1ZSX5_CHLVA</name>